<dbReference type="PANTHER" id="PTHR35936">
    <property type="entry name" value="MEMBRANE-BOUND LYTIC MUREIN TRANSGLYCOSYLASE F"/>
    <property type="match status" value="1"/>
</dbReference>
<feature type="domain" description="Solute-binding protein family 3/N-terminal" evidence="3">
    <location>
        <begin position="68"/>
        <end position="282"/>
    </location>
</feature>
<dbReference type="Gene3D" id="3.40.190.10">
    <property type="entry name" value="Periplasmic binding protein-like II"/>
    <property type="match status" value="2"/>
</dbReference>
<keyword evidence="1" id="KW-0732">Signal</keyword>
<evidence type="ECO:0000313" key="5">
    <source>
        <dbReference type="Proteomes" id="UP000664405"/>
    </source>
</evidence>
<protein>
    <submittedName>
        <fullName evidence="4">Transporter substrate-binding domain-containing protein</fullName>
    </submittedName>
</protein>
<gene>
    <name evidence="4" type="ORF">JF547_00230</name>
</gene>
<comment type="caution">
    <text evidence="4">The sequence shown here is derived from an EMBL/GenBank/DDBJ whole genome shotgun (WGS) entry which is preliminary data.</text>
</comment>
<accession>A0A8I1M4F2</accession>
<dbReference type="EMBL" id="JAEKJW010000001">
    <property type="protein sequence ID" value="MBN8194928.1"/>
    <property type="molecule type" value="Genomic_DNA"/>
</dbReference>
<keyword evidence="2" id="KW-0812">Transmembrane</keyword>
<dbReference type="AlphaFoldDB" id="A0A8I1M4F2"/>
<sequence length="290" mass="31812">MRIAAYFPKNLRHRITDCATGKDRLKNWINAVIALFAVTLISISTIASAQNTLIPPAGNHETITLACNPFPPAKIADKATEPGYDVEILRAAFATRNITLLTPFYPWKRAYFLARTGQVDGLCSCSYLPEREADFLFSDILGHVRVAIYSTRDEVLGSVETLADARDMTVGVVNGYNLETTARKAGLDIIMANSETTLVNLLLSKRLDAALSFRAPMDYVLNVGKSGATDIDKIKSKILSNDPYYSCISRTTEHASLLLAQLNVGLSTIRKNGLYDKILAKYGILSEASQ</sequence>
<proteinExistence type="predicted"/>
<dbReference type="Proteomes" id="UP000664405">
    <property type="component" value="Unassembled WGS sequence"/>
</dbReference>
<evidence type="ECO:0000259" key="3">
    <source>
        <dbReference type="Pfam" id="PF00497"/>
    </source>
</evidence>
<keyword evidence="2" id="KW-1133">Transmembrane helix</keyword>
<evidence type="ECO:0000256" key="1">
    <source>
        <dbReference type="ARBA" id="ARBA00022729"/>
    </source>
</evidence>
<organism evidence="4 5">
    <name type="scientific">Thalassospira povalilytica</name>
    <dbReference type="NCBI Taxonomy" id="732237"/>
    <lineage>
        <taxon>Bacteria</taxon>
        <taxon>Pseudomonadati</taxon>
        <taxon>Pseudomonadota</taxon>
        <taxon>Alphaproteobacteria</taxon>
        <taxon>Rhodospirillales</taxon>
        <taxon>Thalassospiraceae</taxon>
        <taxon>Thalassospira</taxon>
    </lineage>
</organism>
<dbReference type="RefSeq" id="WP_206926304.1">
    <property type="nucleotide sequence ID" value="NZ_JAEKJW010000001.1"/>
</dbReference>
<feature type="transmembrane region" description="Helical" evidence="2">
    <location>
        <begin position="28"/>
        <end position="47"/>
    </location>
</feature>
<dbReference type="InterPro" id="IPR001638">
    <property type="entry name" value="Solute-binding_3/MltF_N"/>
</dbReference>
<evidence type="ECO:0000313" key="4">
    <source>
        <dbReference type="EMBL" id="MBN8194928.1"/>
    </source>
</evidence>
<dbReference type="PANTHER" id="PTHR35936:SF25">
    <property type="entry name" value="ABC TRANSPORTER SUBSTRATE-BINDING PROTEIN"/>
    <property type="match status" value="1"/>
</dbReference>
<name>A0A8I1M4F2_9PROT</name>
<dbReference type="SUPFAM" id="SSF53850">
    <property type="entry name" value="Periplasmic binding protein-like II"/>
    <property type="match status" value="1"/>
</dbReference>
<reference evidence="4" key="1">
    <citation type="submission" date="2020-12" db="EMBL/GenBank/DDBJ databases">
        <title>Oil enriched cultivation method for isolating marine PHA-producing bacteria.</title>
        <authorList>
            <person name="Zheng W."/>
            <person name="Yu S."/>
            <person name="Huang Y."/>
        </authorList>
    </citation>
    <scope>NUCLEOTIDE SEQUENCE</scope>
    <source>
        <strain evidence="4">SY-2-3</strain>
    </source>
</reference>
<dbReference type="Pfam" id="PF00497">
    <property type="entry name" value="SBP_bac_3"/>
    <property type="match status" value="1"/>
</dbReference>
<evidence type="ECO:0000256" key="2">
    <source>
        <dbReference type="SAM" id="Phobius"/>
    </source>
</evidence>
<keyword evidence="2" id="KW-0472">Membrane</keyword>